<comment type="caution">
    <text evidence="1">The sequence shown here is derived from an EMBL/GenBank/DDBJ whole genome shotgun (WGS) entry which is preliminary data.</text>
</comment>
<dbReference type="InterPro" id="IPR052789">
    <property type="entry name" value="SSUH2_homolog"/>
</dbReference>
<dbReference type="GO" id="GO:0051082">
    <property type="term" value="F:unfolded protein binding"/>
    <property type="evidence" value="ECO:0007669"/>
    <property type="project" value="InterPro"/>
</dbReference>
<name>A0A8J6JNI5_ELECQ</name>
<dbReference type="InterPro" id="IPR036410">
    <property type="entry name" value="HSP_DnaJ_Cys-rich_dom_sf"/>
</dbReference>
<dbReference type="GO" id="GO:0031072">
    <property type="term" value="F:heat shock protein binding"/>
    <property type="evidence" value="ECO:0007669"/>
    <property type="project" value="InterPro"/>
</dbReference>
<dbReference type="PANTHER" id="PTHR48465">
    <property type="entry name" value="PROTEIN SSUH2 HOMOLOG"/>
    <property type="match status" value="1"/>
</dbReference>
<evidence type="ECO:0008006" key="3">
    <source>
        <dbReference type="Google" id="ProtNLM"/>
    </source>
</evidence>
<dbReference type="Proteomes" id="UP000770717">
    <property type="component" value="Unassembled WGS sequence"/>
</dbReference>
<dbReference type="AlphaFoldDB" id="A0A8J6JNI5"/>
<organism evidence="1 2">
    <name type="scientific">Eleutherodactylus coqui</name>
    <name type="common">Puerto Rican coqui</name>
    <dbReference type="NCBI Taxonomy" id="57060"/>
    <lineage>
        <taxon>Eukaryota</taxon>
        <taxon>Metazoa</taxon>
        <taxon>Chordata</taxon>
        <taxon>Craniata</taxon>
        <taxon>Vertebrata</taxon>
        <taxon>Euteleostomi</taxon>
        <taxon>Amphibia</taxon>
        <taxon>Batrachia</taxon>
        <taxon>Anura</taxon>
        <taxon>Neobatrachia</taxon>
        <taxon>Hyloidea</taxon>
        <taxon>Eleutherodactylidae</taxon>
        <taxon>Eleutherodactylinae</taxon>
        <taxon>Eleutherodactylus</taxon>
        <taxon>Eleutherodactylus</taxon>
    </lineage>
</organism>
<sequence>KAMTSAWMNPALGPAMVSEGAPLVNPAVVTDGPTAPPSDWEVIPGYEGMGGDDGGKFLPPPQPGPIPGSVPTPANTSWTIPSISEDDARIALMDYAKSKCCYRSTAAQEMDFHELRPFNTYRYRLETFTESRTCKWVTAPYTGQAVDSPMCGIPPQPWDIPIQIPAMFTDKEMNMPVPHTSSLKACPQCLGIGRTVCNKCHGTGRIRCWICNGTGRRINDTCHQCRGQGTQSCKTCHSTRYVTCVGCSGRGQILNYINLILSPLVNFPAQSINQASQNALQQHHSQFFSTSRVLRQRHSIEWLPLTKVEYIWKGKRYDYFVYGKENKVYTDNYPQKCCCIVM</sequence>
<proteinExistence type="predicted"/>
<dbReference type="Gene3D" id="6.20.20.10">
    <property type="match status" value="1"/>
</dbReference>
<reference evidence="1" key="1">
    <citation type="thesis" date="2020" institute="ProQuest LLC" country="789 East Eisenhower Parkway, Ann Arbor, MI, USA">
        <title>Comparative Genomics and Chromosome Evolution.</title>
        <authorList>
            <person name="Mudd A.B."/>
        </authorList>
    </citation>
    <scope>NUCLEOTIDE SEQUENCE</scope>
    <source>
        <strain evidence="1">HN-11 Male</strain>
        <tissue evidence="1">Kidney and liver</tissue>
    </source>
</reference>
<dbReference type="InterPro" id="IPR001305">
    <property type="entry name" value="HSP_DnaJ_Cys-rich_dom"/>
</dbReference>
<evidence type="ECO:0000313" key="2">
    <source>
        <dbReference type="Proteomes" id="UP000770717"/>
    </source>
</evidence>
<feature type="non-terminal residue" evidence="1">
    <location>
        <position position="342"/>
    </location>
</feature>
<dbReference type="OrthoDB" id="3355217at2759"/>
<protein>
    <recommendedName>
        <fullName evidence="3">Ssu-2 homolog</fullName>
    </recommendedName>
</protein>
<accession>A0A8J6JNI5</accession>
<dbReference type="PANTHER" id="PTHR48465:SF1">
    <property type="entry name" value="PROTEIN SSUH2 HOMOLOG"/>
    <property type="match status" value="1"/>
</dbReference>
<dbReference type="SUPFAM" id="SSF57938">
    <property type="entry name" value="DnaJ/Hsp40 cysteine-rich domain"/>
    <property type="match status" value="1"/>
</dbReference>
<dbReference type="CDD" id="cd10719">
    <property type="entry name" value="DnaJ_zf"/>
    <property type="match status" value="1"/>
</dbReference>
<keyword evidence="2" id="KW-1185">Reference proteome</keyword>
<dbReference type="EMBL" id="WNTK01001761">
    <property type="protein sequence ID" value="KAG9466866.1"/>
    <property type="molecule type" value="Genomic_DNA"/>
</dbReference>
<gene>
    <name evidence="1" type="ORF">GDO78_015951</name>
</gene>
<evidence type="ECO:0000313" key="1">
    <source>
        <dbReference type="EMBL" id="KAG9466866.1"/>
    </source>
</evidence>